<accession>A0AAV3PVT1</accession>
<evidence type="ECO:0008006" key="3">
    <source>
        <dbReference type="Google" id="ProtNLM"/>
    </source>
</evidence>
<reference evidence="1 2" key="1">
    <citation type="submission" date="2024-01" db="EMBL/GenBank/DDBJ databases">
        <title>The complete chloroplast genome sequence of Lithospermum erythrorhizon: insights into the phylogenetic relationship among Boraginaceae species and the maternal lineages of purple gromwells.</title>
        <authorList>
            <person name="Okada T."/>
            <person name="Watanabe K."/>
        </authorList>
    </citation>
    <scope>NUCLEOTIDE SEQUENCE [LARGE SCALE GENOMIC DNA]</scope>
</reference>
<evidence type="ECO:0000313" key="1">
    <source>
        <dbReference type="EMBL" id="GAA0155191.1"/>
    </source>
</evidence>
<gene>
    <name evidence="1" type="ORF">LIER_12973</name>
</gene>
<sequence length="113" mass="12925">MEAEFEINMVGELKYFLGFQINQMEDIIFISQSKYTKNIVKKFGLEMAKPKRNPFPTYVKVTKDEAGKSVDDQVVNLEHVSTDKQVADILTKGLDVNQFEYLRTALGLCVLDN</sequence>
<comment type="caution">
    <text evidence="1">The sequence shown here is derived from an EMBL/GenBank/DDBJ whole genome shotgun (WGS) entry which is preliminary data.</text>
</comment>
<protein>
    <recommendedName>
        <fullName evidence="3">Gag-pol polyprotein</fullName>
    </recommendedName>
</protein>
<organism evidence="1 2">
    <name type="scientific">Lithospermum erythrorhizon</name>
    <name type="common">Purple gromwell</name>
    <name type="synonym">Lithospermum officinale var. erythrorhizon</name>
    <dbReference type="NCBI Taxonomy" id="34254"/>
    <lineage>
        <taxon>Eukaryota</taxon>
        <taxon>Viridiplantae</taxon>
        <taxon>Streptophyta</taxon>
        <taxon>Embryophyta</taxon>
        <taxon>Tracheophyta</taxon>
        <taxon>Spermatophyta</taxon>
        <taxon>Magnoliopsida</taxon>
        <taxon>eudicotyledons</taxon>
        <taxon>Gunneridae</taxon>
        <taxon>Pentapetalae</taxon>
        <taxon>asterids</taxon>
        <taxon>lamiids</taxon>
        <taxon>Boraginales</taxon>
        <taxon>Boraginaceae</taxon>
        <taxon>Boraginoideae</taxon>
        <taxon>Lithospermeae</taxon>
        <taxon>Lithospermum</taxon>
    </lineage>
</organism>
<proteinExistence type="predicted"/>
<keyword evidence="2" id="KW-1185">Reference proteome</keyword>
<evidence type="ECO:0000313" key="2">
    <source>
        <dbReference type="Proteomes" id="UP001454036"/>
    </source>
</evidence>
<dbReference type="AlphaFoldDB" id="A0AAV3PVT1"/>
<dbReference type="Proteomes" id="UP001454036">
    <property type="component" value="Unassembled WGS sequence"/>
</dbReference>
<name>A0AAV3PVT1_LITER</name>
<dbReference type="EMBL" id="BAABME010002564">
    <property type="protein sequence ID" value="GAA0155191.1"/>
    <property type="molecule type" value="Genomic_DNA"/>
</dbReference>